<feature type="region of interest" description="Disordered" evidence="3">
    <location>
        <begin position="476"/>
        <end position="496"/>
    </location>
</feature>
<dbReference type="InterPro" id="IPR021520">
    <property type="entry name" value="Stealth_CR2"/>
</dbReference>
<dbReference type="RefSeq" id="XP_008877222.1">
    <property type="nucleotide sequence ID" value="XM_008879000.1"/>
</dbReference>
<evidence type="ECO:0000259" key="6">
    <source>
        <dbReference type="Pfam" id="PF17102"/>
    </source>
</evidence>
<evidence type="ECO:0000256" key="4">
    <source>
        <dbReference type="SAM" id="Phobius"/>
    </source>
</evidence>
<comment type="similarity">
    <text evidence="1">Belongs to the stealth family.</text>
</comment>
<dbReference type="InterPro" id="IPR047141">
    <property type="entry name" value="Stealth"/>
</dbReference>
<feature type="transmembrane region" description="Helical" evidence="4">
    <location>
        <begin position="21"/>
        <end position="39"/>
    </location>
</feature>
<protein>
    <recommendedName>
        <fullName evidence="8">Stealth protein CR2 conserved region 2 domain-containing protein</fullName>
    </recommendedName>
</protein>
<dbReference type="EMBL" id="KI913987">
    <property type="protein sequence ID" value="ETV94019.1"/>
    <property type="molecule type" value="Genomic_DNA"/>
</dbReference>
<proteinExistence type="inferred from homology"/>
<organism evidence="7">
    <name type="scientific">Aphanomyces invadans</name>
    <dbReference type="NCBI Taxonomy" id="157072"/>
    <lineage>
        <taxon>Eukaryota</taxon>
        <taxon>Sar</taxon>
        <taxon>Stramenopiles</taxon>
        <taxon>Oomycota</taxon>
        <taxon>Saprolegniomycetes</taxon>
        <taxon>Saprolegniales</taxon>
        <taxon>Verrucalvaceae</taxon>
        <taxon>Aphanomyces</taxon>
    </lineage>
</organism>
<keyword evidence="2" id="KW-0808">Transferase</keyword>
<dbReference type="AlphaFoldDB" id="A0A024TJ64"/>
<accession>A0A024TJ64</accession>
<dbReference type="GO" id="GO:0005794">
    <property type="term" value="C:Golgi apparatus"/>
    <property type="evidence" value="ECO:0007669"/>
    <property type="project" value="TreeGrafter"/>
</dbReference>
<keyword evidence="4" id="KW-0812">Transmembrane</keyword>
<sequence>MRQHEIWRWGQEVVRCRRWRLGLWWYVGGFALMWTILMATDTWEEGVVMDEVTAFGSLTNSQDTYPDLCRIRNYDALKRMSIVYTWVNGSVPCYRACRHRFGGDDAVGGSRDREIGELKYSIRSVLRFLPWFEGTVYIVTPGHAPLWLNQSHPRIHVIHQDTLIPSAATSNLPTFNTNVVEQFLYRIPGLSDLFMHFNDDYILTAHVRPHDLFTCDGGIRILHEPAIIPRPRPMEHSSRGAWMQSVLATRDAIDAKLGYTATHHFLKHAPFVYSRRAFARLHQIFSHELRATWRHRFRSPHDMNVPLLHHGYMLAQGRIELGIPADAPPPSPEFQLVMLTDTNQDFVKRIFAAVLRRQHGAKLLALNDEYTDMAVVDTVRTFLAAFLPDASPFELDEEAATMTEQPVQAMCCARESEIEGSTDWEGGASSNSIVLRAVKPPSMALAFFRAAVEGAGFAFGLLMVLAVRHQLRDGAPSYRHPHTEEDGDVGCDPGAA</sequence>
<dbReference type="GeneID" id="20089117"/>
<evidence type="ECO:0000259" key="5">
    <source>
        <dbReference type="Pfam" id="PF11380"/>
    </source>
</evidence>
<dbReference type="STRING" id="157072.A0A024TJ64"/>
<dbReference type="Pfam" id="PF11380">
    <property type="entry name" value="Stealth_CR2"/>
    <property type="match status" value="1"/>
</dbReference>
<reference evidence="7" key="1">
    <citation type="submission" date="2013-12" db="EMBL/GenBank/DDBJ databases">
        <title>The Genome Sequence of Aphanomyces invadans NJM9701.</title>
        <authorList>
            <consortium name="The Broad Institute Genomics Platform"/>
            <person name="Russ C."/>
            <person name="Tyler B."/>
            <person name="van West P."/>
            <person name="Dieguez-Uribeondo J."/>
            <person name="Young S.K."/>
            <person name="Zeng Q."/>
            <person name="Gargeya S."/>
            <person name="Fitzgerald M."/>
            <person name="Abouelleil A."/>
            <person name="Alvarado L."/>
            <person name="Chapman S.B."/>
            <person name="Gainer-Dewar J."/>
            <person name="Goldberg J."/>
            <person name="Griggs A."/>
            <person name="Gujja S."/>
            <person name="Hansen M."/>
            <person name="Howarth C."/>
            <person name="Imamovic A."/>
            <person name="Ireland A."/>
            <person name="Larimer J."/>
            <person name="McCowan C."/>
            <person name="Murphy C."/>
            <person name="Pearson M."/>
            <person name="Poon T.W."/>
            <person name="Priest M."/>
            <person name="Roberts A."/>
            <person name="Saif S."/>
            <person name="Shea T."/>
            <person name="Sykes S."/>
            <person name="Wortman J."/>
            <person name="Nusbaum C."/>
            <person name="Birren B."/>
        </authorList>
    </citation>
    <scope>NUCLEOTIDE SEQUENCE [LARGE SCALE GENOMIC DNA]</scope>
    <source>
        <strain evidence="7">NJM9701</strain>
    </source>
</reference>
<feature type="transmembrane region" description="Helical" evidence="4">
    <location>
        <begin position="446"/>
        <end position="467"/>
    </location>
</feature>
<dbReference type="Pfam" id="PF17102">
    <property type="entry name" value="Stealth_CR3"/>
    <property type="match status" value="1"/>
</dbReference>
<feature type="domain" description="Stealth protein CR3 conserved region 3" evidence="6">
    <location>
        <begin position="267"/>
        <end position="314"/>
    </location>
</feature>
<name>A0A024TJ64_9STRA</name>
<dbReference type="eggNOG" id="ENOG502S55A">
    <property type="taxonomic scope" value="Eukaryota"/>
</dbReference>
<evidence type="ECO:0008006" key="8">
    <source>
        <dbReference type="Google" id="ProtNLM"/>
    </source>
</evidence>
<dbReference type="GO" id="GO:0016772">
    <property type="term" value="F:transferase activity, transferring phosphorus-containing groups"/>
    <property type="evidence" value="ECO:0007669"/>
    <property type="project" value="InterPro"/>
</dbReference>
<evidence type="ECO:0000256" key="1">
    <source>
        <dbReference type="ARBA" id="ARBA00007583"/>
    </source>
</evidence>
<keyword evidence="4" id="KW-0472">Membrane</keyword>
<evidence type="ECO:0000313" key="7">
    <source>
        <dbReference type="EMBL" id="ETV94019.1"/>
    </source>
</evidence>
<dbReference type="PANTHER" id="PTHR24045:SF0">
    <property type="entry name" value="N-ACETYLGLUCOSAMINE-1-PHOSPHOTRANSFERASE SUBUNITS ALPHA_BETA"/>
    <property type="match status" value="1"/>
</dbReference>
<dbReference type="OrthoDB" id="263283at2759"/>
<feature type="domain" description="Stealth protein CR2 conserved region 2" evidence="5">
    <location>
        <begin position="111"/>
        <end position="218"/>
    </location>
</feature>
<dbReference type="VEuPathDB" id="FungiDB:H310_12067"/>
<dbReference type="InterPro" id="IPR031357">
    <property type="entry name" value="Stealth_CR3"/>
</dbReference>
<gene>
    <name evidence="7" type="ORF">H310_12067</name>
</gene>
<dbReference type="PANTHER" id="PTHR24045">
    <property type="match status" value="1"/>
</dbReference>
<evidence type="ECO:0000256" key="2">
    <source>
        <dbReference type="ARBA" id="ARBA00022679"/>
    </source>
</evidence>
<keyword evidence="4" id="KW-1133">Transmembrane helix</keyword>
<evidence type="ECO:0000256" key="3">
    <source>
        <dbReference type="SAM" id="MobiDB-lite"/>
    </source>
</evidence>